<feature type="transmembrane region" description="Helical" evidence="3">
    <location>
        <begin position="200"/>
        <end position="219"/>
    </location>
</feature>
<feature type="transmembrane region" description="Helical" evidence="3">
    <location>
        <begin position="134"/>
        <end position="161"/>
    </location>
</feature>
<evidence type="ECO:0000259" key="4">
    <source>
        <dbReference type="PROSITE" id="PS50887"/>
    </source>
</evidence>
<evidence type="ECO:0000313" key="5">
    <source>
        <dbReference type="EMBL" id="GAA5192302.1"/>
    </source>
</evidence>
<evidence type="ECO:0000313" key="6">
    <source>
        <dbReference type="Proteomes" id="UP001501600"/>
    </source>
</evidence>
<dbReference type="CDD" id="cd01949">
    <property type="entry name" value="GGDEF"/>
    <property type="match status" value="1"/>
</dbReference>
<feature type="transmembrane region" description="Helical" evidence="3">
    <location>
        <begin position="173"/>
        <end position="193"/>
    </location>
</feature>
<evidence type="ECO:0000256" key="3">
    <source>
        <dbReference type="SAM" id="Phobius"/>
    </source>
</evidence>
<dbReference type="SMART" id="SM00267">
    <property type="entry name" value="GGDEF"/>
    <property type="match status" value="1"/>
</dbReference>
<gene>
    <name evidence="5" type="ORF">GCM10025772_21180</name>
</gene>
<dbReference type="InterPro" id="IPR000160">
    <property type="entry name" value="GGDEF_dom"/>
</dbReference>
<accession>A0ABP9SA60</accession>
<keyword evidence="3" id="KW-0812">Transmembrane</keyword>
<dbReference type="SUPFAM" id="SSF55073">
    <property type="entry name" value="Nucleotide cyclase"/>
    <property type="match status" value="1"/>
</dbReference>
<reference evidence="6" key="1">
    <citation type="journal article" date="2019" name="Int. J. Syst. Evol. Microbiol.">
        <title>The Global Catalogue of Microorganisms (GCM) 10K type strain sequencing project: providing services to taxonomists for standard genome sequencing and annotation.</title>
        <authorList>
            <consortium name="The Broad Institute Genomics Platform"/>
            <consortium name="The Broad Institute Genome Sequencing Center for Infectious Disease"/>
            <person name="Wu L."/>
            <person name="Ma J."/>
        </authorList>
    </citation>
    <scope>NUCLEOTIDE SEQUENCE [LARGE SCALE GENOMIC DNA]</scope>
    <source>
        <strain evidence="6">JCM 18720</strain>
    </source>
</reference>
<dbReference type="PROSITE" id="PS50887">
    <property type="entry name" value="GGDEF"/>
    <property type="match status" value="1"/>
</dbReference>
<keyword evidence="3" id="KW-0472">Membrane</keyword>
<dbReference type="InterPro" id="IPR029787">
    <property type="entry name" value="Nucleotide_cyclase"/>
</dbReference>
<protein>
    <recommendedName>
        <fullName evidence="1">diguanylate cyclase</fullName>
        <ecNumber evidence="1">2.7.7.65</ecNumber>
    </recommendedName>
</protein>
<name>A0ABP9SA60_9GAMM</name>
<dbReference type="Gene3D" id="3.30.70.270">
    <property type="match status" value="1"/>
</dbReference>
<sequence>MGILLCLGVFYFALELATPLGLAPLNERPRTLLLDAHHPLNLFSVTPQSLQLQQGPEVLLSTLGVSTLTQPVQQFTFDKPALVQLQWQPMGSARLWTGPANARLSALLAGAAAALFSIQLMLSAGQTRRLLQQAALSVWVLLFFLTPPLVAAPLLILLSAISFPPPPQWRWPLGTTVAALLVSTVVIDALWLLDSNLLSWLPLLTLCPLLCWQVTLPALSAMERLLPLPLLLCAIELPLRSATPVAIALTLLLLWQYAQLSRPLLKLSRTLALRRPQDPQPESHLPTLNRLKTQIRSLTDKNRILHEKSLVDPLTGLRNRQHFNDQYRSELQCSARNQTPLGLLMVDIDYFKQINDNYGHPAGDAVLQEVARRLYYRLRRPADALCRFGGEEFVILLPDTNEQGAQHVAEVLRRAISERPYVVGKESLKLSISIGCASEVYVSSQPQQQLLKLADDALYQAKLQGRNRVVCARSAPLPALS</sequence>
<dbReference type="PANTHER" id="PTHR45138:SF9">
    <property type="entry name" value="DIGUANYLATE CYCLASE DGCM-RELATED"/>
    <property type="match status" value="1"/>
</dbReference>
<dbReference type="EC" id="2.7.7.65" evidence="1"/>
<organism evidence="5 6">
    <name type="scientific">Ferrimonas gelatinilytica</name>
    <dbReference type="NCBI Taxonomy" id="1255257"/>
    <lineage>
        <taxon>Bacteria</taxon>
        <taxon>Pseudomonadati</taxon>
        <taxon>Pseudomonadota</taxon>
        <taxon>Gammaproteobacteria</taxon>
        <taxon>Alteromonadales</taxon>
        <taxon>Ferrimonadaceae</taxon>
        <taxon>Ferrimonas</taxon>
    </lineage>
</organism>
<dbReference type="Pfam" id="PF00990">
    <property type="entry name" value="GGDEF"/>
    <property type="match status" value="1"/>
</dbReference>
<dbReference type="PANTHER" id="PTHR45138">
    <property type="entry name" value="REGULATORY COMPONENTS OF SENSORY TRANSDUCTION SYSTEM"/>
    <property type="match status" value="1"/>
</dbReference>
<comment type="catalytic activity">
    <reaction evidence="2">
        <text>2 GTP = 3',3'-c-di-GMP + 2 diphosphate</text>
        <dbReference type="Rhea" id="RHEA:24898"/>
        <dbReference type="ChEBI" id="CHEBI:33019"/>
        <dbReference type="ChEBI" id="CHEBI:37565"/>
        <dbReference type="ChEBI" id="CHEBI:58805"/>
        <dbReference type="EC" id="2.7.7.65"/>
    </reaction>
</comment>
<comment type="caution">
    <text evidence="5">The sequence shown here is derived from an EMBL/GenBank/DDBJ whole genome shotgun (WGS) entry which is preliminary data.</text>
</comment>
<dbReference type="InterPro" id="IPR050469">
    <property type="entry name" value="Diguanylate_Cyclase"/>
</dbReference>
<keyword evidence="6" id="KW-1185">Reference proteome</keyword>
<dbReference type="EMBL" id="BAABLF010000013">
    <property type="protein sequence ID" value="GAA5192302.1"/>
    <property type="molecule type" value="Genomic_DNA"/>
</dbReference>
<proteinExistence type="predicted"/>
<feature type="domain" description="GGDEF" evidence="4">
    <location>
        <begin position="339"/>
        <end position="474"/>
    </location>
</feature>
<dbReference type="NCBIfam" id="TIGR00254">
    <property type="entry name" value="GGDEF"/>
    <property type="match status" value="1"/>
</dbReference>
<evidence type="ECO:0000256" key="2">
    <source>
        <dbReference type="ARBA" id="ARBA00034247"/>
    </source>
</evidence>
<feature type="transmembrane region" description="Helical" evidence="3">
    <location>
        <begin position="104"/>
        <end position="122"/>
    </location>
</feature>
<dbReference type="Proteomes" id="UP001501600">
    <property type="component" value="Unassembled WGS sequence"/>
</dbReference>
<evidence type="ECO:0000256" key="1">
    <source>
        <dbReference type="ARBA" id="ARBA00012528"/>
    </source>
</evidence>
<keyword evidence="3" id="KW-1133">Transmembrane helix</keyword>
<dbReference type="InterPro" id="IPR043128">
    <property type="entry name" value="Rev_trsase/Diguanyl_cyclase"/>
</dbReference>